<evidence type="ECO:0000256" key="6">
    <source>
        <dbReference type="ARBA" id="ARBA00023274"/>
    </source>
</evidence>
<dbReference type="STRING" id="479893.CPX_001332"/>
<proteinExistence type="inferred from homology"/>
<evidence type="ECO:0000256" key="8">
    <source>
        <dbReference type="RuleBase" id="RU003619"/>
    </source>
</evidence>
<dbReference type="InterPro" id="IPR005717">
    <property type="entry name" value="Ribosomal_uS7_bac/org-type"/>
</dbReference>
<evidence type="ECO:0000256" key="3">
    <source>
        <dbReference type="ARBA" id="ARBA00022730"/>
    </source>
</evidence>
<evidence type="ECO:0000256" key="2">
    <source>
        <dbReference type="ARBA" id="ARBA00022555"/>
    </source>
</evidence>
<dbReference type="CDD" id="cd14869">
    <property type="entry name" value="uS7_Bacteria"/>
    <property type="match status" value="1"/>
</dbReference>
<gene>
    <name evidence="7 10" type="primary">rpsG</name>
    <name evidence="10" type="ORF">CPX_001332</name>
</gene>
<comment type="function">
    <text evidence="7">One of the primary rRNA binding proteins, it binds directly to 16S rRNA where it nucleates assembly of the head domain of the 30S subunit. Is located at the subunit interface close to the decoding center, probably blocks exit of the E-site tRNA.</text>
</comment>
<dbReference type="EMBL" id="LHCF01000002">
    <property type="protein sequence ID" value="KOR75636.1"/>
    <property type="molecule type" value="Genomic_DNA"/>
</dbReference>
<dbReference type="Proteomes" id="UP000037386">
    <property type="component" value="Unassembled WGS sequence"/>
</dbReference>
<evidence type="ECO:0000313" key="11">
    <source>
        <dbReference type="Proteomes" id="UP000037386"/>
    </source>
</evidence>
<dbReference type="PATRIC" id="fig|479893.3.peg.111"/>
<dbReference type="PROSITE" id="PS00052">
    <property type="entry name" value="RIBOSOMAL_S7"/>
    <property type="match status" value="1"/>
</dbReference>
<evidence type="ECO:0000256" key="1">
    <source>
        <dbReference type="ARBA" id="ARBA00007151"/>
    </source>
</evidence>
<organism evidence="10 11">
    <name type="scientific">Candidatus Phytoplasma pruni</name>
    <dbReference type="NCBI Taxonomy" id="479893"/>
    <lineage>
        <taxon>Bacteria</taxon>
        <taxon>Bacillati</taxon>
        <taxon>Mycoplasmatota</taxon>
        <taxon>Mollicutes</taxon>
        <taxon>Acholeplasmatales</taxon>
        <taxon>Acholeplasmataceae</taxon>
        <taxon>Candidatus Phytoplasma</taxon>
        <taxon>16SrIII (X-disease group)</taxon>
    </lineage>
</organism>
<dbReference type="GO" id="GO:0006412">
    <property type="term" value="P:translation"/>
    <property type="evidence" value="ECO:0007669"/>
    <property type="project" value="UniProtKB-UniRule"/>
</dbReference>
<dbReference type="HAMAP" id="MF_00480_B">
    <property type="entry name" value="Ribosomal_uS7_B"/>
    <property type="match status" value="1"/>
</dbReference>
<evidence type="ECO:0000256" key="4">
    <source>
        <dbReference type="ARBA" id="ARBA00022884"/>
    </source>
</evidence>
<comment type="subunit">
    <text evidence="7">Part of the 30S ribosomal subunit. Contacts proteins S9 and S11.</text>
</comment>
<keyword evidence="2 7" id="KW-0820">tRNA-binding</keyword>
<dbReference type="RefSeq" id="WP_053521312.1">
    <property type="nucleotide sequence ID" value="NZ_LHCF01000002.1"/>
</dbReference>
<dbReference type="FunFam" id="1.10.455.10:FF:000001">
    <property type="entry name" value="30S ribosomal protein S7"/>
    <property type="match status" value="1"/>
</dbReference>
<comment type="similarity">
    <text evidence="1 7 8">Belongs to the universal ribosomal protein uS7 family.</text>
</comment>
<dbReference type="GO" id="GO:0000049">
    <property type="term" value="F:tRNA binding"/>
    <property type="evidence" value="ECO:0007669"/>
    <property type="project" value="UniProtKB-UniRule"/>
</dbReference>
<dbReference type="InterPro" id="IPR036823">
    <property type="entry name" value="Ribosomal_uS7_dom_sf"/>
</dbReference>
<protein>
    <recommendedName>
        <fullName evidence="7">Small ribosomal subunit protein uS7</fullName>
    </recommendedName>
</protein>
<dbReference type="PANTHER" id="PTHR11205">
    <property type="entry name" value="RIBOSOMAL PROTEIN S7"/>
    <property type="match status" value="1"/>
</dbReference>
<dbReference type="GO" id="GO:0003735">
    <property type="term" value="F:structural constituent of ribosome"/>
    <property type="evidence" value="ECO:0007669"/>
    <property type="project" value="InterPro"/>
</dbReference>
<keyword evidence="5 7" id="KW-0689">Ribosomal protein</keyword>
<accession>A0A0M1N0F1</accession>
<dbReference type="GO" id="GO:0015935">
    <property type="term" value="C:small ribosomal subunit"/>
    <property type="evidence" value="ECO:0007669"/>
    <property type="project" value="InterPro"/>
</dbReference>
<evidence type="ECO:0000313" key="10">
    <source>
        <dbReference type="EMBL" id="KOR75636.1"/>
    </source>
</evidence>
<name>A0A0M1N0F1_9MOLU</name>
<dbReference type="OrthoDB" id="9807653at2"/>
<dbReference type="InterPro" id="IPR000235">
    <property type="entry name" value="Ribosomal_uS7"/>
</dbReference>
<keyword evidence="4 7" id="KW-0694">RNA-binding</keyword>
<feature type="domain" description="Small ribosomal subunit protein uS7" evidence="9">
    <location>
        <begin position="2"/>
        <end position="149"/>
    </location>
</feature>
<keyword evidence="3 7" id="KW-0699">rRNA-binding</keyword>
<comment type="caution">
    <text evidence="10">The sequence shown here is derived from an EMBL/GenBank/DDBJ whole genome shotgun (WGS) entry which is preliminary data.</text>
</comment>
<dbReference type="InterPro" id="IPR023798">
    <property type="entry name" value="Ribosomal_uS7_dom"/>
</dbReference>
<dbReference type="SUPFAM" id="SSF47973">
    <property type="entry name" value="Ribosomal protein S7"/>
    <property type="match status" value="1"/>
</dbReference>
<dbReference type="PIRSF" id="PIRSF002122">
    <property type="entry name" value="RPS7p_RPS7a_RPS5e_RPS7o"/>
    <property type="match status" value="1"/>
</dbReference>
<reference evidence="11" key="1">
    <citation type="submission" date="2015-05" db="EMBL/GenBank/DDBJ databases">
        <title>Draft genome sequence of 'Candidatus Phytoplasma Pruni' strain CX, a plant pathogenic bacterium.</title>
        <authorList>
            <person name="Lee I.-M."/>
            <person name="Bottner-Parker K.D."/>
            <person name="Shao J."/>
            <person name="Gundersen-Rindal D.E."/>
            <person name="Zhao Y."/>
            <person name="Davis R.E."/>
        </authorList>
    </citation>
    <scope>NUCLEOTIDE SEQUENCE [LARGE SCALE GENOMIC DNA]</scope>
    <source>
        <strain evidence="11">CX</strain>
    </source>
</reference>
<dbReference type="AlphaFoldDB" id="A0A0M1N0F1"/>
<evidence type="ECO:0000256" key="5">
    <source>
        <dbReference type="ARBA" id="ARBA00022980"/>
    </source>
</evidence>
<keyword evidence="6 7" id="KW-0687">Ribonucleoprotein</keyword>
<dbReference type="GO" id="GO:0019843">
    <property type="term" value="F:rRNA binding"/>
    <property type="evidence" value="ECO:0007669"/>
    <property type="project" value="UniProtKB-UniRule"/>
</dbReference>
<dbReference type="Pfam" id="PF00177">
    <property type="entry name" value="Ribosomal_S7"/>
    <property type="match status" value="1"/>
</dbReference>
<dbReference type="InterPro" id="IPR020606">
    <property type="entry name" value="Ribosomal_uS7_CS"/>
</dbReference>
<evidence type="ECO:0000259" key="9">
    <source>
        <dbReference type="Pfam" id="PF00177"/>
    </source>
</evidence>
<dbReference type="NCBIfam" id="TIGR01029">
    <property type="entry name" value="rpsG_bact"/>
    <property type="match status" value="1"/>
</dbReference>
<sequence length="156" mass="17898">MSRKRSAQKREVSPDPIYNSKLVTKIINTIMKSGKKGTAQSILYGALDRVKEMTQREPIDVFNEALNNIMPILEVCTRTIGSQNYQVPSEVRAERRQSLGLKWLIQYAQKRSEKTMERKLAKEIVEAASGTGLSVKKREDTHRMAEANKAFAHYRW</sequence>
<evidence type="ECO:0000256" key="7">
    <source>
        <dbReference type="HAMAP-Rule" id="MF_00480"/>
    </source>
</evidence>
<dbReference type="Gene3D" id="1.10.455.10">
    <property type="entry name" value="Ribosomal protein S7 domain"/>
    <property type="match status" value="1"/>
</dbReference>